<protein>
    <recommendedName>
        <fullName evidence="2">DUF6534 domain-containing protein</fullName>
    </recommendedName>
</protein>
<reference evidence="4" key="1">
    <citation type="journal article" date="2017" name="Nat. Ecol. Evol.">
        <title>Genome expansion and lineage-specific genetic innovations in the forest pathogenic fungi Armillaria.</title>
        <authorList>
            <person name="Sipos G."/>
            <person name="Prasanna A.N."/>
            <person name="Walter M.C."/>
            <person name="O'Connor E."/>
            <person name="Balint B."/>
            <person name="Krizsan K."/>
            <person name="Kiss B."/>
            <person name="Hess J."/>
            <person name="Varga T."/>
            <person name="Slot J."/>
            <person name="Riley R."/>
            <person name="Boka B."/>
            <person name="Rigling D."/>
            <person name="Barry K."/>
            <person name="Lee J."/>
            <person name="Mihaltcheva S."/>
            <person name="LaButti K."/>
            <person name="Lipzen A."/>
            <person name="Waldron R."/>
            <person name="Moloney N.M."/>
            <person name="Sperisen C."/>
            <person name="Kredics L."/>
            <person name="Vagvoelgyi C."/>
            <person name="Patrignani A."/>
            <person name="Fitzpatrick D."/>
            <person name="Nagy I."/>
            <person name="Doyle S."/>
            <person name="Anderson J.B."/>
            <person name="Grigoriev I.V."/>
            <person name="Gueldener U."/>
            <person name="Muensterkoetter M."/>
            <person name="Nagy L.G."/>
        </authorList>
    </citation>
    <scope>NUCLEOTIDE SEQUENCE [LARGE SCALE GENOMIC DNA]</scope>
    <source>
        <strain evidence="4">Ar21-2</strain>
    </source>
</reference>
<keyword evidence="4" id="KW-1185">Reference proteome</keyword>
<accession>A0A2H3DEB4</accession>
<keyword evidence="1" id="KW-0812">Transmembrane</keyword>
<evidence type="ECO:0000259" key="2">
    <source>
        <dbReference type="Pfam" id="PF20152"/>
    </source>
</evidence>
<evidence type="ECO:0000313" key="4">
    <source>
        <dbReference type="Proteomes" id="UP000217790"/>
    </source>
</evidence>
<dbReference type="OrthoDB" id="3270417at2759"/>
<feature type="transmembrane region" description="Helical" evidence="1">
    <location>
        <begin position="5"/>
        <end position="24"/>
    </location>
</feature>
<dbReference type="AlphaFoldDB" id="A0A2H3DEB4"/>
<feature type="domain" description="DUF6534" evidence="2">
    <location>
        <begin position="3"/>
        <end position="53"/>
    </location>
</feature>
<sequence>MRLGVISGLATSICSLLILITYLAWPNTLIFFGIDLILPKLYINSLLAMLNSRIARTNDSSDESKAVALTYNNSGTEVAHISIPMESSVSLDHAK</sequence>
<dbReference type="Proteomes" id="UP000217790">
    <property type="component" value="Unassembled WGS sequence"/>
</dbReference>
<keyword evidence="1" id="KW-0472">Membrane</keyword>
<keyword evidence="1" id="KW-1133">Transmembrane helix</keyword>
<dbReference type="InterPro" id="IPR045339">
    <property type="entry name" value="DUF6534"/>
</dbReference>
<feature type="transmembrane region" description="Helical" evidence="1">
    <location>
        <begin position="30"/>
        <end position="50"/>
    </location>
</feature>
<evidence type="ECO:0000313" key="3">
    <source>
        <dbReference type="EMBL" id="PBK87437.1"/>
    </source>
</evidence>
<name>A0A2H3DEB4_ARMGA</name>
<proteinExistence type="predicted"/>
<dbReference type="InParanoid" id="A0A2H3DEB4"/>
<dbReference type="EMBL" id="KZ293678">
    <property type="protein sequence ID" value="PBK87437.1"/>
    <property type="molecule type" value="Genomic_DNA"/>
</dbReference>
<dbReference type="Pfam" id="PF20152">
    <property type="entry name" value="DUF6534"/>
    <property type="match status" value="1"/>
</dbReference>
<organism evidence="3 4">
    <name type="scientific">Armillaria gallica</name>
    <name type="common">Bulbous honey fungus</name>
    <name type="synonym">Armillaria bulbosa</name>
    <dbReference type="NCBI Taxonomy" id="47427"/>
    <lineage>
        <taxon>Eukaryota</taxon>
        <taxon>Fungi</taxon>
        <taxon>Dikarya</taxon>
        <taxon>Basidiomycota</taxon>
        <taxon>Agaricomycotina</taxon>
        <taxon>Agaricomycetes</taxon>
        <taxon>Agaricomycetidae</taxon>
        <taxon>Agaricales</taxon>
        <taxon>Marasmiineae</taxon>
        <taxon>Physalacriaceae</taxon>
        <taxon>Armillaria</taxon>
    </lineage>
</organism>
<evidence type="ECO:0000256" key="1">
    <source>
        <dbReference type="SAM" id="Phobius"/>
    </source>
</evidence>
<gene>
    <name evidence="3" type="ORF">ARMGADRAFT_1016606</name>
</gene>